<evidence type="ECO:0000256" key="2">
    <source>
        <dbReference type="ARBA" id="ARBA00006275"/>
    </source>
</evidence>
<sequence>MKDNITIRALLVLIILACNSCAKFLDVVPDNVATLDNAFTTRIEAKKYLFTCYSYMPKNGDLGDDPAIVGGDELWRFSSEGGFFSMAQGFQNVVGPLGDRWGYYFRALRDCNIFLENIAKVPDLAEEERRRWIAEVTFLKGYYNFYLVTMYGPIPLMKTNLPINADGNDINLSRAPVDSCFDYILELINEATTNLPATIIDPANELGRVTMPIALSLKAKVLVYAASPLFNGNSDEAGLKNRDGTQLFNPTFSKAKWDAAATACKAAIDACHQAGMKLYKYHPDFQQYDLSDTIMTQLSIRNAFCERWNTGIIWANTQTNSTGFQQLITTYIDPANRDITVVKGQLSPPLHMAELFYSSHGVPITEDKTWDYANRYNLKVAGETDKLYLWKGYTTAYLNFNREPRFYADLGFDGGLWYGQGRYDDKKYSDLFYLEGKYRQRNGFGKPGYGSITGYYLKKAVQYQNVIGRGNDYSVNSYYWPIMRLSGLYLLYAEALNESAGPGAEVYNYVNQVREQAGLQSVESSWTTYSTNPIKYTTQRGMRDIIHQEALIELAFEGQRFWDLRRWKEAQTVYNRPVKGWDLIQETAAGYYRPKTIFNQTFGLKNYFWPISEGTLSTDRSLVQNLGW</sequence>
<evidence type="ECO:0000256" key="3">
    <source>
        <dbReference type="ARBA" id="ARBA00022729"/>
    </source>
</evidence>
<feature type="domain" description="SusD-like N-terminal" evidence="8">
    <location>
        <begin position="97"/>
        <end position="199"/>
    </location>
</feature>
<reference evidence="9 10" key="1">
    <citation type="submission" date="2017-02" db="EMBL/GenBank/DDBJ databases">
        <authorList>
            <person name="Peterson S.W."/>
        </authorList>
    </citation>
    <scope>NUCLEOTIDE SEQUENCE [LARGE SCALE GENOMIC DNA]</scope>
    <source>
        <strain evidence="9 10">DSM 18108</strain>
    </source>
</reference>
<comment type="similarity">
    <text evidence="2">Belongs to the SusD family.</text>
</comment>
<gene>
    <name evidence="9" type="ORF">SAMN05660461_5023</name>
</gene>
<dbReference type="Proteomes" id="UP000190166">
    <property type="component" value="Unassembled WGS sequence"/>
</dbReference>
<dbReference type="GO" id="GO:0009279">
    <property type="term" value="C:cell outer membrane"/>
    <property type="evidence" value="ECO:0007669"/>
    <property type="project" value="UniProtKB-SubCell"/>
</dbReference>
<keyword evidence="4" id="KW-0472">Membrane</keyword>
<dbReference type="RefSeq" id="WP_079472283.1">
    <property type="nucleotide sequence ID" value="NZ_FUZZ01000004.1"/>
</dbReference>
<dbReference type="SUPFAM" id="SSF48452">
    <property type="entry name" value="TPR-like"/>
    <property type="match status" value="1"/>
</dbReference>
<evidence type="ECO:0000256" key="4">
    <source>
        <dbReference type="ARBA" id="ARBA00023136"/>
    </source>
</evidence>
<dbReference type="InterPro" id="IPR012944">
    <property type="entry name" value="SusD_RagB_dom"/>
</dbReference>
<name>A0A1T5P8Z1_9BACT</name>
<dbReference type="AlphaFoldDB" id="A0A1T5P8Z1"/>
<accession>A0A1T5P8Z1</accession>
<dbReference type="Pfam" id="PF14322">
    <property type="entry name" value="SusD-like_3"/>
    <property type="match status" value="1"/>
</dbReference>
<evidence type="ECO:0000313" key="9">
    <source>
        <dbReference type="EMBL" id="SKD09142.1"/>
    </source>
</evidence>
<dbReference type="InterPro" id="IPR011990">
    <property type="entry name" value="TPR-like_helical_dom_sf"/>
</dbReference>
<proteinExistence type="inferred from homology"/>
<evidence type="ECO:0000256" key="5">
    <source>
        <dbReference type="ARBA" id="ARBA00023237"/>
    </source>
</evidence>
<dbReference type="InterPro" id="IPR033985">
    <property type="entry name" value="SusD-like_N"/>
</dbReference>
<keyword evidence="5" id="KW-0998">Cell outer membrane</keyword>
<keyword evidence="3 6" id="KW-0732">Signal</keyword>
<evidence type="ECO:0000259" key="8">
    <source>
        <dbReference type="Pfam" id="PF14322"/>
    </source>
</evidence>
<comment type="subcellular location">
    <subcellularLocation>
        <location evidence="1">Cell outer membrane</location>
    </subcellularLocation>
</comment>
<evidence type="ECO:0000313" key="10">
    <source>
        <dbReference type="Proteomes" id="UP000190166"/>
    </source>
</evidence>
<protein>
    <submittedName>
        <fullName evidence="9">Starch-binding associating with outer membrane</fullName>
    </submittedName>
</protein>
<dbReference type="STRING" id="393003.SAMN05660461_5023"/>
<organism evidence="9 10">
    <name type="scientific">Chitinophaga ginsengisegetis</name>
    <dbReference type="NCBI Taxonomy" id="393003"/>
    <lineage>
        <taxon>Bacteria</taxon>
        <taxon>Pseudomonadati</taxon>
        <taxon>Bacteroidota</taxon>
        <taxon>Chitinophagia</taxon>
        <taxon>Chitinophagales</taxon>
        <taxon>Chitinophagaceae</taxon>
        <taxon>Chitinophaga</taxon>
    </lineage>
</organism>
<dbReference type="Pfam" id="PF07980">
    <property type="entry name" value="SusD_RagB"/>
    <property type="match status" value="1"/>
</dbReference>
<dbReference type="EMBL" id="FUZZ01000004">
    <property type="protein sequence ID" value="SKD09142.1"/>
    <property type="molecule type" value="Genomic_DNA"/>
</dbReference>
<keyword evidence="10" id="KW-1185">Reference proteome</keyword>
<evidence type="ECO:0000256" key="6">
    <source>
        <dbReference type="SAM" id="SignalP"/>
    </source>
</evidence>
<dbReference type="Gene3D" id="1.25.40.390">
    <property type="match status" value="1"/>
</dbReference>
<feature type="chain" id="PRO_5012346296" evidence="6">
    <location>
        <begin position="23"/>
        <end position="628"/>
    </location>
</feature>
<feature type="signal peptide" evidence="6">
    <location>
        <begin position="1"/>
        <end position="22"/>
    </location>
</feature>
<evidence type="ECO:0000259" key="7">
    <source>
        <dbReference type="Pfam" id="PF07980"/>
    </source>
</evidence>
<evidence type="ECO:0000256" key="1">
    <source>
        <dbReference type="ARBA" id="ARBA00004442"/>
    </source>
</evidence>
<feature type="domain" description="RagB/SusD" evidence="7">
    <location>
        <begin position="312"/>
        <end position="628"/>
    </location>
</feature>